<dbReference type="Gene3D" id="3.30.560.10">
    <property type="entry name" value="Glucose Oxidase, domain 3"/>
    <property type="match status" value="1"/>
</dbReference>
<keyword evidence="8" id="KW-0560">Oxidoreductase</keyword>
<evidence type="ECO:0000313" key="9">
    <source>
        <dbReference type="Proteomes" id="UP001242480"/>
    </source>
</evidence>
<evidence type="ECO:0000256" key="3">
    <source>
        <dbReference type="ARBA" id="ARBA00022630"/>
    </source>
</evidence>
<dbReference type="PIRSF" id="PIRSF000137">
    <property type="entry name" value="Alcohol_oxidase"/>
    <property type="match status" value="1"/>
</dbReference>
<proteinExistence type="inferred from homology"/>
<sequence>MPRSEPPAPLDGGPYDFIVVGAGSAGSVLAARLSEDGRHRVLLLEAGPADRSPWIHLPMGYSRLFSDRRYNWMYESEPEPGLNGRVLYQPRGKVLGGSSSINGMMYVRGNARDFDDWAVAGCTGWSFEEVLPYFRKAEDQSRGPDRWHGAGGPLKVSDQSFDRELPNALCEAARQAGLAVNLDFNGAEQDGFGYYQMNIHRGRRWSAARGYLAPARGRPNLRILTGAEVEGILVEGATARGVIVRHRGARLLAAGREVIVSAGTIASPQLLMLSGIGPAQHLRETGIACLHDLPEVGANLQDHTCIQLMFRCTRPITVNDLANSWVRRIGAGLEYALLRKGWLAETGIYVGGFARSDPGQDRPDVQMAMAAWSVAERTAKGARPHSFSGFSFSPEHVNPDARGSIRLRSPDPAAAPRISFNFFQTEYDIRAMTFGIRLVRRIAGQPAMQPYVAGELQPGADVRSDAEMLDFIRRSAGSDIHGVGSCRMGADAGAVVDPRLRVRGLAGLRVADASVMPRIVRGNTHAATVMIAEKAADMILEDARAGRAAVPGPAR</sequence>
<dbReference type="Gene3D" id="3.50.50.60">
    <property type="entry name" value="FAD/NAD(P)-binding domain"/>
    <property type="match status" value="1"/>
</dbReference>
<evidence type="ECO:0000256" key="5">
    <source>
        <dbReference type="RuleBase" id="RU003968"/>
    </source>
</evidence>
<dbReference type="EC" id="1.1.99.1" evidence="8"/>
<dbReference type="InterPro" id="IPR007867">
    <property type="entry name" value="GMC_OxRtase_C"/>
</dbReference>
<name>A0ABU0JJY2_9HYPH</name>
<dbReference type="Pfam" id="PF05199">
    <property type="entry name" value="GMC_oxred_C"/>
    <property type="match status" value="1"/>
</dbReference>
<evidence type="ECO:0000256" key="2">
    <source>
        <dbReference type="ARBA" id="ARBA00010790"/>
    </source>
</evidence>
<dbReference type="RefSeq" id="WP_307284468.1">
    <property type="nucleotide sequence ID" value="NZ_JAUSVX010000024.1"/>
</dbReference>
<evidence type="ECO:0000259" key="7">
    <source>
        <dbReference type="PROSITE" id="PS00624"/>
    </source>
</evidence>
<dbReference type="InterPro" id="IPR012132">
    <property type="entry name" value="GMC_OxRdtase"/>
</dbReference>
<evidence type="ECO:0000259" key="6">
    <source>
        <dbReference type="PROSITE" id="PS00623"/>
    </source>
</evidence>
<feature type="domain" description="Glucose-methanol-choline oxidoreductase N-terminal" evidence="7">
    <location>
        <begin position="263"/>
        <end position="277"/>
    </location>
</feature>
<accession>A0ABU0JJY2</accession>
<comment type="cofactor">
    <cofactor evidence="1">
        <name>FAD</name>
        <dbReference type="ChEBI" id="CHEBI:57692"/>
    </cofactor>
</comment>
<keyword evidence="9" id="KW-1185">Reference proteome</keyword>
<comment type="similarity">
    <text evidence="2 5">Belongs to the GMC oxidoreductase family.</text>
</comment>
<dbReference type="PANTHER" id="PTHR11552:SF147">
    <property type="entry name" value="CHOLINE DEHYDROGENASE, MITOCHONDRIAL"/>
    <property type="match status" value="1"/>
</dbReference>
<comment type="caution">
    <text evidence="8">The sequence shown here is derived from an EMBL/GenBank/DDBJ whole genome shotgun (WGS) entry which is preliminary data.</text>
</comment>
<dbReference type="PANTHER" id="PTHR11552">
    <property type="entry name" value="GLUCOSE-METHANOL-CHOLINE GMC OXIDOREDUCTASE"/>
    <property type="match status" value="1"/>
</dbReference>
<keyword evidence="3 5" id="KW-0285">Flavoprotein</keyword>
<organism evidence="8 9">
    <name type="scientific">Labrys wisconsinensis</name>
    <dbReference type="NCBI Taxonomy" id="425677"/>
    <lineage>
        <taxon>Bacteria</taxon>
        <taxon>Pseudomonadati</taxon>
        <taxon>Pseudomonadota</taxon>
        <taxon>Alphaproteobacteria</taxon>
        <taxon>Hyphomicrobiales</taxon>
        <taxon>Xanthobacteraceae</taxon>
        <taxon>Labrys</taxon>
    </lineage>
</organism>
<evidence type="ECO:0000256" key="1">
    <source>
        <dbReference type="ARBA" id="ARBA00001974"/>
    </source>
</evidence>
<dbReference type="EMBL" id="JAUSVX010000024">
    <property type="protein sequence ID" value="MDQ0474594.1"/>
    <property type="molecule type" value="Genomic_DNA"/>
</dbReference>
<gene>
    <name evidence="8" type="ORF">QO011_007635</name>
</gene>
<dbReference type="SUPFAM" id="SSF54373">
    <property type="entry name" value="FAD-linked reductases, C-terminal domain"/>
    <property type="match status" value="1"/>
</dbReference>
<keyword evidence="4 5" id="KW-0274">FAD</keyword>
<dbReference type="PROSITE" id="PS00624">
    <property type="entry name" value="GMC_OXRED_2"/>
    <property type="match status" value="1"/>
</dbReference>
<dbReference type="InterPro" id="IPR036188">
    <property type="entry name" value="FAD/NAD-bd_sf"/>
</dbReference>
<evidence type="ECO:0000256" key="4">
    <source>
        <dbReference type="ARBA" id="ARBA00022827"/>
    </source>
</evidence>
<dbReference type="SUPFAM" id="SSF51905">
    <property type="entry name" value="FAD/NAD(P)-binding domain"/>
    <property type="match status" value="1"/>
</dbReference>
<dbReference type="InterPro" id="IPR000172">
    <property type="entry name" value="GMC_OxRdtase_N"/>
</dbReference>
<dbReference type="PROSITE" id="PS00623">
    <property type="entry name" value="GMC_OXRED_1"/>
    <property type="match status" value="1"/>
</dbReference>
<reference evidence="8 9" key="1">
    <citation type="submission" date="2023-07" db="EMBL/GenBank/DDBJ databases">
        <title>Genomic Encyclopedia of Type Strains, Phase IV (KMG-IV): sequencing the most valuable type-strain genomes for metagenomic binning, comparative biology and taxonomic classification.</title>
        <authorList>
            <person name="Goeker M."/>
        </authorList>
    </citation>
    <scope>NUCLEOTIDE SEQUENCE [LARGE SCALE GENOMIC DNA]</scope>
    <source>
        <strain evidence="8 9">DSM 19619</strain>
    </source>
</reference>
<dbReference type="Pfam" id="PF00732">
    <property type="entry name" value="GMC_oxred_N"/>
    <property type="match status" value="1"/>
</dbReference>
<dbReference type="NCBIfam" id="NF002550">
    <property type="entry name" value="PRK02106.1"/>
    <property type="match status" value="1"/>
</dbReference>
<dbReference type="GO" id="GO:0008812">
    <property type="term" value="F:choline dehydrogenase activity"/>
    <property type="evidence" value="ECO:0007669"/>
    <property type="project" value="UniProtKB-EC"/>
</dbReference>
<evidence type="ECO:0000313" key="8">
    <source>
        <dbReference type="EMBL" id="MDQ0474594.1"/>
    </source>
</evidence>
<protein>
    <submittedName>
        <fullName evidence="8">Choline dehydrogenase</fullName>
        <ecNumber evidence="8">1.1.99.1</ecNumber>
    </submittedName>
</protein>
<feature type="domain" description="Glucose-methanol-choline oxidoreductase N-terminal" evidence="6">
    <location>
        <begin position="92"/>
        <end position="115"/>
    </location>
</feature>
<dbReference type="Proteomes" id="UP001242480">
    <property type="component" value="Unassembled WGS sequence"/>
</dbReference>